<proteinExistence type="predicted"/>
<organism evidence="1">
    <name type="scientific">Oryza sativa subsp. japonica</name>
    <name type="common">Rice</name>
    <dbReference type="NCBI Taxonomy" id="39947"/>
    <lineage>
        <taxon>Eukaryota</taxon>
        <taxon>Viridiplantae</taxon>
        <taxon>Streptophyta</taxon>
        <taxon>Embryophyta</taxon>
        <taxon>Tracheophyta</taxon>
        <taxon>Spermatophyta</taxon>
        <taxon>Magnoliopsida</taxon>
        <taxon>Liliopsida</taxon>
        <taxon>Poales</taxon>
        <taxon>Poaceae</taxon>
        <taxon>BOP clade</taxon>
        <taxon>Oryzoideae</taxon>
        <taxon>Oryzeae</taxon>
        <taxon>Oryzinae</taxon>
        <taxon>Oryza</taxon>
        <taxon>Oryza sativa</taxon>
    </lineage>
</organism>
<accession>Q5VPZ0</accession>
<dbReference type="Proteomes" id="UP000817658">
    <property type="component" value="Chromosome 1"/>
</dbReference>
<reference evidence="1" key="1">
    <citation type="journal article" date="2002" name="Nature">
        <title>The genome sequence and structure of rice chromosome 1.</title>
        <authorList>
            <person name="Sasaki T."/>
            <person name="Matsumoto T."/>
            <person name="Yamamoto K."/>
            <person name="Sakata K."/>
            <person name="Baba T."/>
            <person name="Katayose Y."/>
            <person name="Wu J."/>
            <person name="Niimura Y."/>
            <person name="Cheng Z."/>
            <person name="Nagamura Y."/>
            <person name="Antonio B.A."/>
            <person name="Kanamori H."/>
            <person name="Hosokawa S."/>
            <person name="Masukawa M."/>
            <person name="Arikawa K."/>
            <person name="Chiden Y."/>
            <person name="Hayashi M."/>
            <person name="Okamoto M."/>
            <person name="Ando T."/>
            <person name="Aoki H."/>
            <person name="Arita K."/>
            <person name="Hamada M."/>
            <person name="Harada C."/>
            <person name="Hijishita S."/>
            <person name="Honda M."/>
            <person name="Ichikawa Y."/>
            <person name="Idonuma A."/>
            <person name="Iijima M."/>
            <person name="Ikeda M."/>
            <person name="Ikeno M."/>
            <person name="Itoh S."/>
            <person name="Itoh T."/>
            <person name="Itoh Y."/>
            <person name="Itoh Y."/>
            <person name="Iwabuchi A."/>
            <person name="Kamiya K."/>
            <person name="Karasawa W."/>
            <person name="Katagiri S."/>
            <person name="Kikuta A."/>
            <person name="Kobayashi N."/>
            <person name="Kono I."/>
            <person name="Machita K."/>
            <person name="Maehara T."/>
            <person name="Mizuno H."/>
            <person name="Mizubayashi T."/>
            <person name="Mukai Y."/>
            <person name="Nagasaki H."/>
            <person name="Nakashima M."/>
            <person name="Nakama Y."/>
            <person name="Nakamichi Y."/>
            <person name="Nakamura M."/>
            <person name="Namiki N."/>
            <person name="Negishi M."/>
            <person name="Ohta I."/>
            <person name="Ono N."/>
            <person name="Saji S."/>
            <person name="Sakai K."/>
            <person name="Shibata M."/>
            <person name="Shimokawa T."/>
            <person name="Shomura A."/>
            <person name="Song J."/>
            <person name="Takazaki Y."/>
            <person name="Terasawa K."/>
            <person name="Tsuji K."/>
            <person name="Waki K."/>
            <person name="Yamagata H."/>
            <person name="Yamane H."/>
            <person name="Yoshiki S."/>
            <person name="Yoshihara R."/>
            <person name="Yukawa K."/>
            <person name="Zhong H."/>
            <person name="Iwama H."/>
            <person name="Endo T."/>
            <person name="Ito H."/>
            <person name="Hahn J.H."/>
            <person name="Kim H.I."/>
            <person name="Eun M.Y."/>
            <person name="Yano M."/>
            <person name="Jiang J."/>
            <person name="Gojobori T."/>
        </authorList>
    </citation>
    <scope>NUCLEOTIDE SEQUENCE [LARGE SCALE GENOMIC DNA]</scope>
</reference>
<protein>
    <submittedName>
        <fullName evidence="1">Uncharacterized protein B1096D03.30</fullName>
    </submittedName>
</protein>
<gene>
    <name evidence="1" type="primary">B1096D03.30</name>
</gene>
<sequence>MVRYGGLCYARGIVTAPFRAPGLEWYIPGLEIELCSRDGCSEWLGLYNRTFGAGWLGGASAASTIEVEGGDIMDPRGSGGGGCGTSTVETLHERERNLSGLSGDSGNVWRP</sequence>
<dbReference type="EMBL" id="AP003536">
    <property type="protein sequence ID" value="BAD68487.1"/>
    <property type="molecule type" value="Genomic_DNA"/>
</dbReference>
<name>Q5VPZ0_ORYSJ</name>
<dbReference type="AlphaFoldDB" id="Q5VPZ0"/>
<evidence type="ECO:0000313" key="1">
    <source>
        <dbReference type="EMBL" id="BAD68487.1"/>
    </source>
</evidence>